<dbReference type="Proteomes" id="UP001172159">
    <property type="component" value="Unassembled WGS sequence"/>
</dbReference>
<dbReference type="PANTHER" id="PTHR21310:SF37">
    <property type="entry name" value="AMINOGLYCOSIDE PHOSPHOTRANSFERASE DOMAIN-CONTAINING PROTEIN"/>
    <property type="match status" value="1"/>
</dbReference>
<accession>A0AA40A755</accession>
<evidence type="ECO:0000313" key="2">
    <source>
        <dbReference type="Proteomes" id="UP001172159"/>
    </source>
</evidence>
<organism evidence="1 2">
    <name type="scientific">Apiosordaria backusii</name>
    <dbReference type="NCBI Taxonomy" id="314023"/>
    <lineage>
        <taxon>Eukaryota</taxon>
        <taxon>Fungi</taxon>
        <taxon>Dikarya</taxon>
        <taxon>Ascomycota</taxon>
        <taxon>Pezizomycotina</taxon>
        <taxon>Sordariomycetes</taxon>
        <taxon>Sordariomycetidae</taxon>
        <taxon>Sordariales</taxon>
        <taxon>Lasiosphaeriaceae</taxon>
        <taxon>Apiosordaria</taxon>
    </lineage>
</organism>
<comment type="caution">
    <text evidence="1">The sequence shown here is derived from an EMBL/GenBank/DDBJ whole genome shotgun (WGS) entry which is preliminary data.</text>
</comment>
<gene>
    <name evidence="1" type="ORF">B0T21DRAFT_404994</name>
</gene>
<dbReference type="PANTHER" id="PTHR21310">
    <property type="entry name" value="AMINOGLYCOSIDE PHOSPHOTRANSFERASE-RELATED-RELATED"/>
    <property type="match status" value="1"/>
</dbReference>
<protein>
    <recommendedName>
        <fullName evidence="3">Aminoglycoside phosphotransferase domain-containing protein</fullName>
    </recommendedName>
</protein>
<sequence>MSEPPSDKKRVDRRTREHGMFADDEVDRLQDKIAFDQVNAKLKDPELRAEIVRLVKKYHGGKGGTWHTALRGSYNGVFVVKFDEPNTYAMMRIPLPRYSLAMREEKLRAEVAIMRYVEANTTIPVPHIYHMGIAEQNPTGLGPFIIMDFYPDTIDLSDLLKDPAEPYSHVTIDQNMPEDKLENLYRQMANIVLQLDQLTMPQSGSLCHSTDGEFTVASRMLPQTLTDVVTLGGCPESVLGPPNRVLNTTHEVYQYYADLHMAQFIFQRNDAVESEDDARDKYMARYMFRRAAYMGLLPSPSYTSRQEHITPTPETFKLICDDLTPWNVLVDPKTGDVVAVVDWEFAWFGPRSMASDPPWWLMLQKPQYWMDEKPGCIDDWAGKYPKYLDVFLKALEKEEEKLAAGRAAGVPSLGEECDGSKVAEDGRVVEWLDKLHVSDDSTTTGASQKGPKEQPLSARMRRNWEDGSFWINYATRRTYGLDPVYWKFIDERLFGENPGGGYEKRAESMTAEARELMEMVVRDKMEEKNGERKVVDWWAEEARAHLARVLGYGQL</sequence>
<evidence type="ECO:0000313" key="1">
    <source>
        <dbReference type="EMBL" id="KAK0710457.1"/>
    </source>
</evidence>
<keyword evidence="2" id="KW-1185">Reference proteome</keyword>
<dbReference type="InterPro" id="IPR011009">
    <property type="entry name" value="Kinase-like_dom_sf"/>
</dbReference>
<name>A0AA40A755_9PEZI</name>
<dbReference type="SUPFAM" id="SSF56112">
    <property type="entry name" value="Protein kinase-like (PK-like)"/>
    <property type="match status" value="1"/>
</dbReference>
<reference evidence="1" key="1">
    <citation type="submission" date="2023-06" db="EMBL/GenBank/DDBJ databases">
        <title>Genome-scale phylogeny and comparative genomics of the fungal order Sordariales.</title>
        <authorList>
            <consortium name="Lawrence Berkeley National Laboratory"/>
            <person name="Hensen N."/>
            <person name="Bonometti L."/>
            <person name="Westerberg I."/>
            <person name="Brannstrom I.O."/>
            <person name="Guillou S."/>
            <person name="Cros-Aarteil S."/>
            <person name="Calhoun S."/>
            <person name="Haridas S."/>
            <person name="Kuo A."/>
            <person name="Mondo S."/>
            <person name="Pangilinan J."/>
            <person name="Riley R."/>
            <person name="Labutti K."/>
            <person name="Andreopoulos B."/>
            <person name="Lipzen A."/>
            <person name="Chen C."/>
            <person name="Yanf M."/>
            <person name="Daum C."/>
            <person name="Ng V."/>
            <person name="Clum A."/>
            <person name="Steindorff A."/>
            <person name="Ohm R."/>
            <person name="Martin F."/>
            <person name="Silar P."/>
            <person name="Natvig D."/>
            <person name="Lalanne C."/>
            <person name="Gautier V."/>
            <person name="Ament-Velasquez S.L."/>
            <person name="Kruys A."/>
            <person name="Hutchinson M.I."/>
            <person name="Powell A.J."/>
            <person name="Barry K."/>
            <person name="Miller A.N."/>
            <person name="Grigoriev I.V."/>
            <person name="Debuchy R."/>
            <person name="Gladieux P."/>
            <person name="Thoren M.H."/>
            <person name="Johannesson H."/>
        </authorList>
    </citation>
    <scope>NUCLEOTIDE SEQUENCE</scope>
    <source>
        <strain evidence="1">CBS 540.89</strain>
    </source>
</reference>
<dbReference type="Gene3D" id="3.90.1200.10">
    <property type="match status" value="1"/>
</dbReference>
<evidence type="ECO:0008006" key="3">
    <source>
        <dbReference type="Google" id="ProtNLM"/>
    </source>
</evidence>
<proteinExistence type="predicted"/>
<dbReference type="EMBL" id="JAUKTV010000017">
    <property type="protein sequence ID" value="KAK0710457.1"/>
    <property type="molecule type" value="Genomic_DNA"/>
</dbReference>
<dbReference type="AlphaFoldDB" id="A0AA40A755"/>
<dbReference type="InterPro" id="IPR051678">
    <property type="entry name" value="AGP_Transferase"/>
</dbReference>